<protein>
    <submittedName>
        <fullName evidence="1">Uncharacterized protein</fullName>
    </submittedName>
</protein>
<dbReference type="KEGG" id="bcir:C2I06_11325"/>
<organism evidence="1 2">
    <name type="scientific">Niallia circulans</name>
    <name type="common">Bacillus circulans</name>
    <dbReference type="NCBI Taxonomy" id="1397"/>
    <lineage>
        <taxon>Bacteria</taxon>
        <taxon>Bacillati</taxon>
        <taxon>Bacillota</taxon>
        <taxon>Bacilli</taxon>
        <taxon>Bacillales</taxon>
        <taxon>Bacillaceae</taxon>
        <taxon>Niallia</taxon>
    </lineage>
</organism>
<reference evidence="1 2" key="1">
    <citation type="submission" date="2017-07" db="EMBL/GenBank/DDBJ databases">
        <title>Isolation and whole genome analysis of endospore-forming bacteria from heroin.</title>
        <authorList>
            <person name="Kalinowski J."/>
            <person name="Ahrens B."/>
            <person name="Al-Dilaimi A."/>
            <person name="Winkler A."/>
            <person name="Wibberg D."/>
            <person name="Schleenbecker U."/>
            <person name="Ruckert C."/>
            <person name="Wolfel R."/>
            <person name="Grass G."/>
        </authorList>
    </citation>
    <scope>NUCLEOTIDE SEQUENCE [LARGE SCALE GENOMIC DNA]</scope>
    <source>
        <strain evidence="1 2">7521-2</strain>
    </source>
</reference>
<sequence>MITYVLIYLAVVNIFAYFLMGIDKKRAIKHQYRISERTLWITAILFGAFGLFIGMQKFRHKTKHASFKYGLPLLTLLDAGIVLYILNV</sequence>
<proteinExistence type="predicted"/>
<comment type="caution">
    <text evidence="1">The sequence shown here is derived from an EMBL/GenBank/DDBJ whole genome shotgun (WGS) entry which is preliminary data.</text>
</comment>
<gene>
    <name evidence="1" type="ORF">CHH57_15200</name>
</gene>
<dbReference type="Pfam" id="PF06961">
    <property type="entry name" value="DUF1294"/>
    <property type="match status" value="1"/>
</dbReference>
<dbReference type="RefSeq" id="WP_095331454.1">
    <property type="nucleotide sequence ID" value="NZ_CP026031.1"/>
</dbReference>
<dbReference type="EMBL" id="NPBQ01000093">
    <property type="protein sequence ID" value="PAD82336.1"/>
    <property type="molecule type" value="Genomic_DNA"/>
</dbReference>
<evidence type="ECO:0000313" key="1">
    <source>
        <dbReference type="EMBL" id="PAD82336.1"/>
    </source>
</evidence>
<evidence type="ECO:0000313" key="2">
    <source>
        <dbReference type="Proteomes" id="UP000216961"/>
    </source>
</evidence>
<dbReference type="InterPro" id="IPR010718">
    <property type="entry name" value="DUF1294"/>
</dbReference>
<accession>A0A268FAE6</accession>
<dbReference type="Proteomes" id="UP000216961">
    <property type="component" value="Unassembled WGS sequence"/>
</dbReference>
<dbReference type="AlphaFoldDB" id="A0A268FAE6"/>
<name>A0A268FAE6_NIACI</name>